<evidence type="ECO:0000313" key="3">
    <source>
        <dbReference type="EMBL" id="CAK7897501.1"/>
    </source>
</evidence>
<comment type="similarity">
    <text evidence="1">Belongs to the KNR4/SMI1 family.</text>
</comment>
<dbReference type="PANTHER" id="PTHR47432:SF1">
    <property type="entry name" value="CELL WALL ASSEMBLY REGULATOR SMI1"/>
    <property type="match status" value="1"/>
</dbReference>
<dbReference type="SUPFAM" id="SSF160631">
    <property type="entry name" value="SMI1/KNR4-like"/>
    <property type="match status" value="1"/>
</dbReference>
<sequence>MKWKSQFQEFIYAISTDDKYSEFDSRKSFNRINKPETEQLYSHHANNGSSSDLVLDSPQDIDASINKNVYDGVHETKLAWRHISNWLAKNAPDLKSSLQSPCTSADLSDFQKDLNIKLPNCIVEFLRLTDGQSLYNDNGSGGVIFGLKLLPLEEIMIMTEHWRKVAITLQAELSHISQSYKVQELSKLETSHSSPNGIKKHSASSSTVDIFDSTYSSRNNSSHSLGTIGSPIESMKKSVVPQQRSIPPGRIHDRYAHPMWIPIITDEVGNCIGVDLSPPNKENWGQIILFGRDFDTKFVIADNFGDFLLIFANDLENGNWEIQRDETNNYGDLLIGSEGNLVFVDRKSGLEVGYLQVLKKRSLEKWVKSLDKSEDQLDGDVKQFIQSVKDESKSFMNVKNPKSIDAFINTNLELIDKLYSPMVKEEQFKVPSSIRPTKLNPSPLKVVTENAENSETTEIPESSDDAIYNETANLKTIPI</sequence>
<evidence type="ECO:0000256" key="1">
    <source>
        <dbReference type="ARBA" id="ARBA00005303"/>
    </source>
</evidence>
<dbReference type="InterPro" id="IPR051873">
    <property type="entry name" value="KNR4/SMI1_regulator"/>
</dbReference>
<reference evidence="3 4" key="1">
    <citation type="submission" date="2024-01" db="EMBL/GenBank/DDBJ databases">
        <authorList>
            <consortium name="Genoscope - CEA"/>
            <person name="William W."/>
        </authorList>
    </citation>
    <scope>NUCLEOTIDE SEQUENCE [LARGE SCALE GENOMIC DNA]</scope>
    <source>
        <strain evidence="3 4">29B2s-10</strain>
    </source>
</reference>
<dbReference type="PANTHER" id="PTHR47432">
    <property type="entry name" value="CELL WALL ASSEMBLY REGULATOR SMI1"/>
    <property type="match status" value="1"/>
</dbReference>
<dbReference type="InterPro" id="IPR018958">
    <property type="entry name" value="Knr4/Smi1-like_dom"/>
</dbReference>
<gene>
    <name evidence="3" type="primary">SMI1</name>
    <name evidence="3" type="ORF">CAAN4_B10088</name>
</gene>
<name>A0ABP0E7Z7_9ASCO</name>
<accession>A0ABP0E7Z7</accession>
<dbReference type="EMBL" id="OZ004254">
    <property type="protein sequence ID" value="CAK7897501.1"/>
    <property type="molecule type" value="Genomic_DNA"/>
</dbReference>
<evidence type="ECO:0000259" key="2">
    <source>
        <dbReference type="SMART" id="SM00860"/>
    </source>
</evidence>
<proteinExistence type="inferred from homology"/>
<dbReference type="Pfam" id="PF09346">
    <property type="entry name" value="SMI1_KNR4"/>
    <property type="match status" value="1"/>
</dbReference>
<keyword evidence="4" id="KW-1185">Reference proteome</keyword>
<protein>
    <submittedName>
        <fullName evidence="3">Cell wall assembly regulator Smi1p</fullName>
    </submittedName>
</protein>
<dbReference type="InterPro" id="IPR009203">
    <property type="entry name" value="Knr4/Smi1"/>
</dbReference>
<dbReference type="SMART" id="SM00860">
    <property type="entry name" value="SMI1_KNR4"/>
    <property type="match status" value="1"/>
</dbReference>
<dbReference type="Proteomes" id="UP001497600">
    <property type="component" value="Chromosome B"/>
</dbReference>
<organism evidence="3 4">
    <name type="scientific">[Candida] anglica</name>
    <dbReference type="NCBI Taxonomy" id="148631"/>
    <lineage>
        <taxon>Eukaryota</taxon>
        <taxon>Fungi</taxon>
        <taxon>Dikarya</taxon>
        <taxon>Ascomycota</taxon>
        <taxon>Saccharomycotina</taxon>
        <taxon>Pichiomycetes</taxon>
        <taxon>Debaryomycetaceae</taxon>
        <taxon>Kurtzmaniella</taxon>
    </lineage>
</organism>
<evidence type="ECO:0000313" key="4">
    <source>
        <dbReference type="Proteomes" id="UP001497600"/>
    </source>
</evidence>
<feature type="domain" description="Knr4/Smi1-like" evidence="2">
    <location>
        <begin position="101"/>
        <end position="310"/>
    </location>
</feature>
<dbReference type="Gene3D" id="3.40.1580.10">
    <property type="entry name" value="SMI1/KNR4-like"/>
    <property type="match status" value="1"/>
</dbReference>
<dbReference type="InterPro" id="IPR037883">
    <property type="entry name" value="Knr4/Smi1-like_sf"/>
</dbReference>
<dbReference type="PIRSF" id="PIRSF017023">
    <property type="entry name" value="KNR4"/>
    <property type="match status" value="1"/>
</dbReference>